<evidence type="ECO:0000313" key="2">
    <source>
        <dbReference type="EMBL" id="SCZ78854.1"/>
    </source>
</evidence>
<evidence type="ECO:0000256" key="1">
    <source>
        <dbReference type="SAM" id="MobiDB-lite"/>
    </source>
</evidence>
<accession>A0A1G5RXL0</accession>
<organism evidence="2 3">
    <name type="scientific">Pseudobutyrivibrio xylanivorans</name>
    <dbReference type="NCBI Taxonomy" id="185007"/>
    <lineage>
        <taxon>Bacteria</taxon>
        <taxon>Bacillati</taxon>
        <taxon>Bacillota</taxon>
        <taxon>Clostridia</taxon>
        <taxon>Lachnospirales</taxon>
        <taxon>Lachnospiraceae</taxon>
        <taxon>Pseudobutyrivibrio</taxon>
    </lineage>
</organism>
<dbReference type="Pfam" id="PF18960">
    <property type="entry name" value="DUF5702"/>
    <property type="match status" value="1"/>
</dbReference>
<dbReference type="InterPro" id="IPR043756">
    <property type="entry name" value="DUF5702"/>
</dbReference>
<dbReference type="AlphaFoldDB" id="A0A1G5RXL0"/>
<protein>
    <submittedName>
        <fullName evidence="2">Uncharacterized protein</fullName>
    </submittedName>
</protein>
<reference evidence="2 3" key="1">
    <citation type="submission" date="2016-10" db="EMBL/GenBank/DDBJ databases">
        <authorList>
            <person name="de Groot N.N."/>
        </authorList>
    </citation>
    <scope>NUCLEOTIDE SEQUENCE [LARGE SCALE GENOMIC DNA]</scope>
    <source>
        <strain evidence="2 3">DSM 10317</strain>
    </source>
</reference>
<dbReference type="Proteomes" id="UP000199428">
    <property type="component" value="Unassembled WGS sequence"/>
</dbReference>
<proteinExistence type="predicted"/>
<dbReference type="RefSeq" id="WP_090162447.1">
    <property type="nucleotide sequence ID" value="NZ_FMWK01000006.1"/>
</dbReference>
<feature type="region of interest" description="Disordered" evidence="1">
    <location>
        <begin position="179"/>
        <end position="202"/>
    </location>
</feature>
<sequence>MAKGSVSVFFTFILVSVMCLVFTMSECIRLYEMQSFAQEYTDMAAESSFSEYNPYLWANYKMLAVDMGYGENLTGPGMIEQRTLDFCKCNSDVESGFSFARMAAENCSVKKYALLTDKDGAGVVDLGVSAAEYGMTSQIIDGIQDHIDSVNGIEKIPVEIKIESGKNSLNNAKAELAEKRRAAAEDDNPDTNPDDYQEPAKLEDDPLDAFDVLKESFSKGVLATVTNAETLSDKSTQLENLPSHRQLSKGNMDVEEGEGIIDKALFIDYLMTNYSYFGNDIKHDGLKYEVEYLLSGKETDPQCLASVVEQILLVREAANYATIMQTPALKTQATAAAEAMAGFTMNPAIIEAVKYAVIGAWAYAEATLDVRLLLAGGKIAPIKNLDQWTSDVWHLSNVGNVNFKAMDCGSGTGYKEYLIGFLALRSNEKLAMRALDVMENALNSTDDYKNVKVDNMVWAADIELTYSAEEMFLSLFAGGNVKRGDVGHYYFVRNKIMSY</sequence>
<name>A0A1G5RXL0_PSEXY</name>
<dbReference type="EMBL" id="FMWK01000006">
    <property type="protein sequence ID" value="SCZ78854.1"/>
    <property type="molecule type" value="Genomic_DNA"/>
</dbReference>
<gene>
    <name evidence="2" type="ORF">SAMN02910350_01482</name>
</gene>
<evidence type="ECO:0000313" key="3">
    <source>
        <dbReference type="Proteomes" id="UP000199428"/>
    </source>
</evidence>
<feature type="compositionally biased region" description="Acidic residues" evidence="1">
    <location>
        <begin position="185"/>
        <end position="197"/>
    </location>
</feature>